<dbReference type="GO" id="GO:0005524">
    <property type="term" value="F:ATP binding"/>
    <property type="evidence" value="ECO:0007669"/>
    <property type="project" value="UniProtKB-UniRule"/>
</dbReference>
<feature type="transmembrane region" description="Helical" evidence="12">
    <location>
        <begin position="181"/>
        <end position="202"/>
    </location>
</feature>
<evidence type="ECO:0000256" key="13">
    <source>
        <dbReference type="SAM" id="SignalP"/>
    </source>
</evidence>
<feature type="compositionally biased region" description="Basic and acidic residues" evidence="11">
    <location>
        <begin position="665"/>
        <end position="682"/>
    </location>
</feature>
<dbReference type="InterPro" id="IPR008266">
    <property type="entry name" value="Tyr_kinase_AS"/>
</dbReference>
<gene>
    <name evidence="16" type="primary">LOC110981121</name>
</gene>
<feature type="compositionally biased region" description="Low complexity" evidence="11">
    <location>
        <begin position="441"/>
        <end position="463"/>
    </location>
</feature>
<sequence length="1167" mass="129839">MMNVRDGIPIVCVLFAAILGLPACSANQFVIKLWNFRVEEINPAQYQVDGYTDVTFRANLKSEGPVPPSDPTGNISIVFLVLSLNGRGGALNIGNVSTGLGPEDLWEGRSLHLQARIWVEMAVCNNTTADLHLCAAGKLNGVTEHLDENYIDCRELNKDIEEGGAGLINCKVEGSDGVEPYIIALPVLLSVLIVVLLLFLCWKCFKRRQSNLSDGVQQSDYLSRPRKSLAHIYEDLSNRLSSVHMPFRRGHRDDKENDYEITVSPDAGTRNDGFQAEIESNSRGDTNVSVHEETDGMETDGIPNATRRDPFAKRPSQPNQYILEDPSLIRRLSPLKSEELQTRFFLAGVPSGETTDEMEESDDLAGYSKCLVDPVSRHETAVDAEASVDSVPVAAPAFILLKTEEDEGTWGPEALRNRAPSVDMPLYNAPDIPVDSDPDSDVASTDPNPDQPIQSPPASSSPLPSNPAPDQISTDSDPECDPEFDSPYLPPAAKPQLPDKPELRSVSNSKSDTDSEICPSEVPVSIYSTSIRDTRRDHYPKPKPHPTNPSEMTNPDSDEDDKPEPPPRRSPKPPLSMDTDPGQRSDPDQPPSGPASVFDARPVERSHEVPRYEDTLSLQSSPRMPDHKPQLPPKPRRDSEKADDENEEANRPPRPQLPSKPLKLSKSDPGTRKKEKDNEDWSSRSTSSTSKPALKAKPPSLSLYKPQADSEESNISNFPDVKLNALRSPSSSQKKPSVDQKVMDMAIRRARDSTAKSPNSDELDRGPSMPHHASASPTTPKPTDSDFVQLVMENYLSLMYEMSKGDEDYEVAIQNEQDKLNADDSPAVEPRTLRRRKSYAAQLTLKRKRLTVQSADVYVNLWNKSLELDRANLTVDREKPLGEGQFGKVYKGFARGVRGREGVTVVAVKELKDGAETDDKNEFLKELAIQSIIEKHPHVVEILGCCIRDEPICIITEYLTGGNLLSFLRGKSPKKTGPDLIRHYLAKFGLHIARGMAHISKKEIVHRDLAARNILISEEEVCKVADFGFARDVFGIEYYRRAPDKAPIRWYGPESILDNVFSTKSDVWSFGILLFEIATLGRVAPYTGCTNEEVRFKVSAGMHPNRPPNCDTELFKIMKKCWSKKAEDRPSFVDLVDIFEDVQSLYPDPSKFDDEFLLNEQDEEESF</sequence>
<dbReference type="SUPFAM" id="SSF56112">
    <property type="entry name" value="Protein kinase-like (PK-like)"/>
    <property type="match status" value="1"/>
</dbReference>
<dbReference type="GO" id="GO:0005886">
    <property type="term" value="C:plasma membrane"/>
    <property type="evidence" value="ECO:0007669"/>
    <property type="project" value="TreeGrafter"/>
</dbReference>
<keyword evidence="13" id="KW-0732">Signal</keyword>
<feature type="signal peptide" evidence="13">
    <location>
        <begin position="1"/>
        <end position="26"/>
    </location>
</feature>
<dbReference type="Pfam" id="PF07714">
    <property type="entry name" value="PK_Tyr_Ser-Thr"/>
    <property type="match status" value="1"/>
</dbReference>
<feature type="compositionally biased region" description="Basic and acidic residues" evidence="11">
    <location>
        <begin position="624"/>
        <end position="640"/>
    </location>
</feature>
<dbReference type="Gene3D" id="1.10.510.10">
    <property type="entry name" value="Transferase(Phosphotransferase) domain 1"/>
    <property type="match status" value="1"/>
</dbReference>
<dbReference type="AlphaFoldDB" id="A0A8B7YLD8"/>
<dbReference type="GO" id="GO:0030182">
    <property type="term" value="P:neuron differentiation"/>
    <property type="evidence" value="ECO:0007669"/>
    <property type="project" value="UniProtKB-ARBA"/>
</dbReference>
<evidence type="ECO:0000256" key="6">
    <source>
        <dbReference type="ARBA" id="ARBA00022840"/>
    </source>
</evidence>
<dbReference type="PROSITE" id="PS00109">
    <property type="entry name" value="PROTEIN_KINASE_TYR"/>
    <property type="match status" value="1"/>
</dbReference>
<feature type="compositionally biased region" description="Polar residues" evidence="11">
    <location>
        <begin position="280"/>
        <end position="289"/>
    </location>
</feature>
<evidence type="ECO:0000256" key="7">
    <source>
        <dbReference type="ARBA" id="ARBA00023136"/>
    </source>
</evidence>
<evidence type="ECO:0000256" key="3">
    <source>
        <dbReference type="ARBA" id="ARBA00022679"/>
    </source>
</evidence>
<dbReference type="OrthoDB" id="1668230at2759"/>
<name>A0A8B7YLD8_ACAPL</name>
<dbReference type="Gene3D" id="3.30.200.20">
    <property type="entry name" value="Phosphorylase Kinase, domain 1"/>
    <property type="match status" value="1"/>
</dbReference>
<keyword evidence="8" id="KW-0829">Tyrosine-protein kinase</keyword>
<dbReference type="SMART" id="SM00219">
    <property type="entry name" value="TyrKc"/>
    <property type="match status" value="1"/>
</dbReference>
<feature type="compositionally biased region" description="Basic and acidic residues" evidence="11">
    <location>
        <begin position="601"/>
        <end position="614"/>
    </location>
</feature>
<feature type="chain" id="PRO_5034623463" evidence="13">
    <location>
        <begin position="27"/>
        <end position="1167"/>
    </location>
</feature>
<dbReference type="FunFam" id="1.10.510.10:FF:001512">
    <property type="entry name" value="Receptor tyrosine-protein kinase erbB-2"/>
    <property type="match status" value="1"/>
</dbReference>
<reference evidence="16" key="1">
    <citation type="submission" date="2025-08" db="UniProtKB">
        <authorList>
            <consortium name="RefSeq"/>
        </authorList>
    </citation>
    <scope>IDENTIFICATION</scope>
</reference>
<feature type="region of interest" description="Disordered" evidence="11">
    <location>
        <begin position="410"/>
        <end position="786"/>
    </location>
</feature>
<feature type="binding site" evidence="10">
    <location>
        <position position="909"/>
    </location>
    <ligand>
        <name>ATP</name>
        <dbReference type="ChEBI" id="CHEBI:30616"/>
    </ligand>
</feature>
<dbReference type="InterPro" id="IPR001245">
    <property type="entry name" value="Ser-Thr/Tyr_kinase_cat_dom"/>
</dbReference>
<dbReference type="GO" id="GO:0050793">
    <property type="term" value="P:regulation of developmental process"/>
    <property type="evidence" value="ECO:0007669"/>
    <property type="project" value="UniProtKB-ARBA"/>
</dbReference>
<dbReference type="InterPro" id="IPR000719">
    <property type="entry name" value="Prot_kinase_dom"/>
</dbReference>
<feature type="region of interest" description="Disordered" evidence="11">
    <location>
        <begin position="280"/>
        <end position="319"/>
    </location>
</feature>
<evidence type="ECO:0000256" key="4">
    <source>
        <dbReference type="ARBA" id="ARBA00022741"/>
    </source>
</evidence>
<dbReference type="KEGG" id="aplc:110981121"/>
<evidence type="ECO:0000313" key="15">
    <source>
        <dbReference type="Proteomes" id="UP000694845"/>
    </source>
</evidence>
<dbReference type="CDD" id="cd00192">
    <property type="entry name" value="PTKc"/>
    <property type="match status" value="1"/>
</dbReference>
<evidence type="ECO:0000256" key="1">
    <source>
        <dbReference type="ARBA" id="ARBA00004167"/>
    </source>
</evidence>
<evidence type="ECO:0000256" key="2">
    <source>
        <dbReference type="ARBA" id="ARBA00004308"/>
    </source>
</evidence>
<dbReference type="GO" id="GO:0004714">
    <property type="term" value="F:transmembrane receptor protein tyrosine kinase activity"/>
    <property type="evidence" value="ECO:0007669"/>
    <property type="project" value="UniProtKB-EC"/>
</dbReference>
<evidence type="ECO:0000256" key="8">
    <source>
        <dbReference type="ARBA" id="ARBA00023137"/>
    </source>
</evidence>
<evidence type="ECO:0000256" key="9">
    <source>
        <dbReference type="ARBA" id="ARBA00051243"/>
    </source>
</evidence>
<dbReference type="InterPro" id="IPR020635">
    <property type="entry name" value="Tyr_kinase_cat_dom"/>
</dbReference>
<dbReference type="GO" id="GO:0048468">
    <property type="term" value="P:cell development"/>
    <property type="evidence" value="ECO:0007669"/>
    <property type="project" value="UniProtKB-ARBA"/>
</dbReference>
<evidence type="ECO:0000256" key="10">
    <source>
        <dbReference type="PROSITE-ProRule" id="PRU10141"/>
    </source>
</evidence>
<keyword evidence="15" id="KW-1185">Reference proteome</keyword>
<dbReference type="PRINTS" id="PR00109">
    <property type="entry name" value="TYRKINASE"/>
</dbReference>
<keyword evidence="5 16" id="KW-0418">Kinase</keyword>
<dbReference type="RefSeq" id="XP_022094078.1">
    <property type="nucleotide sequence ID" value="XM_022238386.1"/>
</dbReference>
<keyword evidence="12" id="KW-1133">Transmembrane helix</keyword>
<dbReference type="GO" id="GO:0012505">
    <property type="term" value="C:endomembrane system"/>
    <property type="evidence" value="ECO:0007669"/>
    <property type="project" value="UniProtKB-SubCell"/>
</dbReference>
<evidence type="ECO:0000256" key="12">
    <source>
        <dbReference type="SAM" id="Phobius"/>
    </source>
</evidence>
<keyword evidence="12" id="KW-0812">Transmembrane</keyword>
<dbReference type="PANTHER" id="PTHR24416:SF621">
    <property type="entry name" value="TYROSINE KINASE RECEPTOR CAD96CA"/>
    <property type="match status" value="1"/>
</dbReference>
<comment type="subcellular location">
    <subcellularLocation>
        <location evidence="2">Endomembrane system</location>
    </subcellularLocation>
    <subcellularLocation>
        <location evidence="1">Membrane</location>
        <topology evidence="1">Single-pass membrane protein</topology>
    </subcellularLocation>
</comment>
<keyword evidence="4 10" id="KW-0547">Nucleotide-binding</keyword>
<organism evidence="15 16">
    <name type="scientific">Acanthaster planci</name>
    <name type="common">Crown-of-thorns starfish</name>
    <dbReference type="NCBI Taxonomy" id="133434"/>
    <lineage>
        <taxon>Eukaryota</taxon>
        <taxon>Metazoa</taxon>
        <taxon>Echinodermata</taxon>
        <taxon>Eleutherozoa</taxon>
        <taxon>Asterozoa</taxon>
        <taxon>Asteroidea</taxon>
        <taxon>Valvatacea</taxon>
        <taxon>Valvatida</taxon>
        <taxon>Acanthasteridae</taxon>
        <taxon>Acanthaster</taxon>
    </lineage>
</organism>
<dbReference type="InterPro" id="IPR017441">
    <property type="entry name" value="Protein_kinase_ATP_BS"/>
</dbReference>
<keyword evidence="3" id="KW-0808">Transferase</keyword>
<keyword evidence="7 12" id="KW-0472">Membrane</keyword>
<dbReference type="PROSITE" id="PS00107">
    <property type="entry name" value="PROTEIN_KINASE_ATP"/>
    <property type="match status" value="1"/>
</dbReference>
<feature type="compositionally biased region" description="Basic and acidic residues" evidence="11">
    <location>
        <begin position="736"/>
        <end position="754"/>
    </location>
</feature>
<comment type="catalytic activity">
    <reaction evidence="9">
        <text>L-tyrosyl-[protein] + ATP = O-phospho-L-tyrosyl-[protein] + ADP + H(+)</text>
        <dbReference type="Rhea" id="RHEA:10596"/>
        <dbReference type="Rhea" id="RHEA-COMP:10136"/>
        <dbReference type="Rhea" id="RHEA-COMP:20101"/>
        <dbReference type="ChEBI" id="CHEBI:15378"/>
        <dbReference type="ChEBI" id="CHEBI:30616"/>
        <dbReference type="ChEBI" id="CHEBI:46858"/>
        <dbReference type="ChEBI" id="CHEBI:61978"/>
        <dbReference type="ChEBI" id="CHEBI:456216"/>
        <dbReference type="EC" id="2.7.10.1"/>
    </reaction>
</comment>
<evidence type="ECO:0000313" key="16">
    <source>
        <dbReference type="RefSeq" id="XP_022094078.1"/>
    </source>
</evidence>
<evidence type="ECO:0000259" key="14">
    <source>
        <dbReference type="PROSITE" id="PS50011"/>
    </source>
</evidence>
<protein>
    <submittedName>
        <fullName evidence="16">Probable LIM domain-containing serine/threonine-protein kinase DDB_G0286997 isoform X1</fullName>
    </submittedName>
</protein>
<dbReference type="Proteomes" id="UP000694845">
    <property type="component" value="Unplaced"/>
</dbReference>
<dbReference type="PANTHER" id="PTHR24416">
    <property type="entry name" value="TYROSINE-PROTEIN KINASE RECEPTOR"/>
    <property type="match status" value="1"/>
</dbReference>
<keyword evidence="6 10" id="KW-0067">ATP-binding</keyword>
<dbReference type="InterPro" id="IPR050122">
    <property type="entry name" value="RTK"/>
</dbReference>
<evidence type="ECO:0000256" key="5">
    <source>
        <dbReference type="ARBA" id="ARBA00022777"/>
    </source>
</evidence>
<dbReference type="PROSITE" id="PS50011">
    <property type="entry name" value="PROTEIN_KINASE_DOM"/>
    <property type="match status" value="1"/>
</dbReference>
<proteinExistence type="predicted"/>
<evidence type="ECO:0000256" key="11">
    <source>
        <dbReference type="SAM" id="MobiDB-lite"/>
    </source>
</evidence>
<dbReference type="InterPro" id="IPR011009">
    <property type="entry name" value="Kinase-like_dom_sf"/>
</dbReference>
<dbReference type="GO" id="GO:0007169">
    <property type="term" value="P:cell surface receptor protein tyrosine kinase signaling pathway"/>
    <property type="evidence" value="ECO:0007669"/>
    <property type="project" value="TreeGrafter"/>
</dbReference>
<feature type="domain" description="Protein kinase" evidence="14">
    <location>
        <begin position="875"/>
        <end position="1157"/>
    </location>
</feature>
<dbReference type="GO" id="GO:0043235">
    <property type="term" value="C:receptor complex"/>
    <property type="evidence" value="ECO:0007669"/>
    <property type="project" value="TreeGrafter"/>
</dbReference>
<dbReference type="GeneID" id="110981121"/>
<accession>A0A8B7YLD8</accession>